<evidence type="ECO:0000313" key="2">
    <source>
        <dbReference type="EMBL" id="GAA0588210.1"/>
    </source>
</evidence>
<comment type="caution">
    <text evidence="2">The sequence shown here is derived from an EMBL/GenBank/DDBJ whole genome shotgun (WGS) entry which is preliminary data.</text>
</comment>
<feature type="chain" id="PRO_5046773086" evidence="1">
    <location>
        <begin position="25"/>
        <end position="252"/>
    </location>
</feature>
<dbReference type="EMBL" id="BAAADS010000001">
    <property type="protein sequence ID" value="GAA0588210.1"/>
    <property type="molecule type" value="Genomic_DNA"/>
</dbReference>
<organism evidence="2 3">
    <name type="scientific">Virgibacillus siamensis</name>
    <dbReference type="NCBI Taxonomy" id="480071"/>
    <lineage>
        <taxon>Bacteria</taxon>
        <taxon>Bacillati</taxon>
        <taxon>Bacillota</taxon>
        <taxon>Bacilli</taxon>
        <taxon>Bacillales</taxon>
        <taxon>Bacillaceae</taxon>
        <taxon>Virgibacillus</taxon>
    </lineage>
</organism>
<keyword evidence="1" id="KW-0732">Signal</keyword>
<evidence type="ECO:0000313" key="3">
    <source>
        <dbReference type="Proteomes" id="UP001500866"/>
    </source>
</evidence>
<name>A0ABN1FCU7_9BACI</name>
<proteinExistence type="predicted"/>
<accession>A0ABN1FCU7</accession>
<dbReference type="RefSeq" id="WP_343809145.1">
    <property type="nucleotide sequence ID" value="NZ_BAAADS010000001.1"/>
</dbReference>
<evidence type="ECO:0000256" key="1">
    <source>
        <dbReference type="SAM" id="SignalP"/>
    </source>
</evidence>
<feature type="signal peptide" evidence="1">
    <location>
        <begin position="1"/>
        <end position="24"/>
    </location>
</feature>
<keyword evidence="3" id="KW-1185">Reference proteome</keyword>
<gene>
    <name evidence="2" type="ORF">GCM10009001_00020</name>
</gene>
<reference evidence="2 3" key="1">
    <citation type="journal article" date="2019" name="Int. J. Syst. Evol. Microbiol.">
        <title>The Global Catalogue of Microorganisms (GCM) 10K type strain sequencing project: providing services to taxonomists for standard genome sequencing and annotation.</title>
        <authorList>
            <consortium name="The Broad Institute Genomics Platform"/>
            <consortium name="The Broad Institute Genome Sequencing Center for Infectious Disease"/>
            <person name="Wu L."/>
            <person name="Ma J."/>
        </authorList>
    </citation>
    <scope>NUCLEOTIDE SEQUENCE [LARGE SCALE GENOMIC DNA]</scope>
    <source>
        <strain evidence="2 3">JCM 15395</strain>
    </source>
</reference>
<protein>
    <submittedName>
        <fullName evidence="2">Uncharacterized protein</fullName>
    </submittedName>
</protein>
<dbReference type="Proteomes" id="UP001500866">
    <property type="component" value="Unassembled WGS sequence"/>
</dbReference>
<sequence>MKFLISKICFILLLFLTTTVTINAAEDTVKVPSPKQLLEFNEDLTGDGRKESIVLKGVKFSMETDYLKDAWVEIQLENNKKRKIPYDGGYNPNLEFLDLNHDKVLDIFYRSEGQGGLHNQALHTLSNGELKEIQLPVQRYVKAYFTDGFRLEVKLSPEQKPYITNVKKRASDYIQKGIYNKQGKLLTDGSVVMEPINRYEPVFINKQKGYGLKSYQQINGTGHTDTIGSIETLWYYENDNWLILKTKWIPSR</sequence>